<gene>
    <name evidence="1" type="ORF">J3U87_29205</name>
</gene>
<dbReference type="RefSeq" id="WP_237379313.1">
    <property type="nucleotide sequence ID" value="NZ_CP071793.1"/>
</dbReference>
<reference evidence="1" key="1">
    <citation type="submission" date="2021-03" db="EMBL/GenBank/DDBJ databases">
        <title>Acanthopleuribacteraceae sp. M133.</title>
        <authorList>
            <person name="Wang G."/>
        </authorList>
    </citation>
    <scope>NUCLEOTIDE SEQUENCE</scope>
    <source>
        <strain evidence="1">M133</strain>
    </source>
</reference>
<dbReference type="KEGG" id="scor:J3U87_29205"/>
<dbReference type="EMBL" id="CP071793">
    <property type="protein sequence ID" value="QTD49681.1"/>
    <property type="molecule type" value="Genomic_DNA"/>
</dbReference>
<dbReference type="AlphaFoldDB" id="A0A8A4TLC0"/>
<proteinExistence type="predicted"/>
<evidence type="ECO:0000313" key="1">
    <source>
        <dbReference type="EMBL" id="QTD49681.1"/>
    </source>
</evidence>
<evidence type="ECO:0000313" key="2">
    <source>
        <dbReference type="Proteomes" id="UP000663929"/>
    </source>
</evidence>
<keyword evidence="2" id="KW-1185">Reference proteome</keyword>
<sequence>MRVLVKRRIRAALLIQVAQDSVDVLRARWVIGWGTRQRGSHRWRVANRTKRPLDLHMGIGAEMALRLAADFRVGLARSATATTKQVVYEVVISETHEIDISADT</sequence>
<name>A0A8A4TLC0_SULCO</name>
<dbReference type="Proteomes" id="UP000663929">
    <property type="component" value="Chromosome"/>
</dbReference>
<protein>
    <submittedName>
        <fullName evidence="1">Uncharacterized protein</fullName>
    </submittedName>
</protein>
<organism evidence="1 2">
    <name type="scientific">Sulfidibacter corallicola</name>
    <dbReference type="NCBI Taxonomy" id="2818388"/>
    <lineage>
        <taxon>Bacteria</taxon>
        <taxon>Pseudomonadati</taxon>
        <taxon>Acidobacteriota</taxon>
        <taxon>Holophagae</taxon>
        <taxon>Acanthopleuribacterales</taxon>
        <taxon>Acanthopleuribacteraceae</taxon>
        <taxon>Sulfidibacter</taxon>
    </lineage>
</organism>
<accession>A0A8A4TLC0</accession>